<evidence type="ECO:0000313" key="2">
    <source>
        <dbReference type="EMBL" id="EGP82695.1"/>
    </source>
</evidence>
<name>F9XQ91_ZYMTI</name>
<accession>F9XQ91</accession>
<keyword evidence="3" id="KW-1185">Reference proteome</keyword>
<proteinExistence type="predicted"/>
<dbReference type="GeneID" id="13401343"/>
<reference evidence="2 3" key="1">
    <citation type="journal article" date="2011" name="PLoS Genet.">
        <title>Finished genome of the fungal wheat pathogen Mycosphaerella graminicola reveals dispensome structure, chromosome plasticity, and stealth pathogenesis.</title>
        <authorList>
            <person name="Goodwin S.B."/>
            <person name="Ben M'barek S."/>
            <person name="Dhillon B."/>
            <person name="Wittenberg A.H.J."/>
            <person name="Crane C.F."/>
            <person name="Hane J.K."/>
            <person name="Foster A.J."/>
            <person name="Van der Lee T.A.J."/>
            <person name="Grimwood J."/>
            <person name="Aerts A."/>
            <person name="Antoniw J."/>
            <person name="Bailey A."/>
            <person name="Bluhm B."/>
            <person name="Bowler J."/>
            <person name="Bristow J."/>
            <person name="van der Burgt A."/>
            <person name="Canto-Canche B."/>
            <person name="Churchill A.C.L."/>
            <person name="Conde-Ferraez L."/>
            <person name="Cools H.J."/>
            <person name="Coutinho P.M."/>
            <person name="Csukai M."/>
            <person name="Dehal P."/>
            <person name="De Wit P."/>
            <person name="Donzelli B."/>
            <person name="van de Geest H.C."/>
            <person name="van Ham R.C.H.J."/>
            <person name="Hammond-Kosack K.E."/>
            <person name="Henrissat B."/>
            <person name="Kilian A."/>
            <person name="Kobayashi A.K."/>
            <person name="Koopmann E."/>
            <person name="Kourmpetis Y."/>
            <person name="Kuzniar A."/>
            <person name="Lindquist E."/>
            <person name="Lombard V."/>
            <person name="Maliepaard C."/>
            <person name="Martins N."/>
            <person name="Mehrabi R."/>
            <person name="Nap J.P.H."/>
            <person name="Ponomarenko A."/>
            <person name="Rudd J.J."/>
            <person name="Salamov A."/>
            <person name="Schmutz J."/>
            <person name="Schouten H.J."/>
            <person name="Shapiro H."/>
            <person name="Stergiopoulos I."/>
            <person name="Torriani S.F.F."/>
            <person name="Tu H."/>
            <person name="de Vries R.P."/>
            <person name="Waalwijk C."/>
            <person name="Ware S.B."/>
            <person name="Wiebenga A."/>
            <person name="Zwiers L.-H."/>
            <person name="Oliver R.P."/>
            <person name="Grigoriev I.V."/>
            <person name="Kema G.H.J."/>
        </authorList>
    </citation>
    <scope>NUCLEOTIDE SEQUENCE [LARGE SCALE GENOMIC DNA]</scope>
    <source>
        <strain evidence="3">CBS 115943 / IPO323</strain>
    </source>
</reference>
<protein>
    <submittedName>
        <fullName evidence="2">Uncharacterized protein</fullName>
    </submittedName>
</protein>
<dbReference type="Proteomes" id="UP000008062">
    <property type="component" value="Chromosome 13"/>
</dbReference>
<dbReference type="KEGG" id="ztr:MYCGRDRAFT_106525"/>
<feature type="region of interest" description="Disordered" evidence="1">
    <location>
        <begin position="33"/>
        <end position="84"/>
    </location>
</feature>
<organism evidence="2 3">
    <name type="scientific">Zymoseptoria tritici (strain CBS 115943 / IPO323)</name>
    <name type="common">Speckled leaf blotch fungus</name>
    <name type="synonym">Septoria tritici</name>
    <dbReference type="NCBI Taxonomy" id="336722"/>
    <lineage>
        <taxon>Eukaryota</taxon>
        <taxon>Fungi</taxon>
        <taxon>Dikarya</taxon>
        <taxon>Ascomycota</taxon>
        <taxon>Pezizomycotina</taxon>
        <taxon>Dothideomycetes</taxon>
        <taxon>Dothideomycetidae</taxon>
        <taxon>Mycosphaerellales</taxon>
        <taxon>Mycosphaerellaceae</taxon>
        <taxon>Zymoseptoria</taxon>
    </lineage>
</organism>
<dbReference type="RefSeq" id="XP_003847719.1">
    <property type="nucleotide sequence ID" value="XM_003847671.1"/>
</dbReference>
<gene>
    <name evidence="2" type="ORF">MYCGRDRAFT_106525</name>
</gene>
<dbReference type="EMBL" id="CM001208">
    <property type="protein sequence ID" value="EGP82695.1"/>
    <property type="molecule type" value="Genomic_DNA"/>
</dbReference>
<feature type="compositionally biased region" description="Basic and acidic residues" evidence="1">
    <location>
        <begin position="33"/>
        <end position="53"/>
    </location>
</feature>
<dbReference type="AlphaFoldDB" id="F9XQ91"/>
<dbReference type="HOGENOM" id="CLU_1807735_0_0_1"/>
<sequence length="143" mass="16666">MRGLSDHSGNHRPDGCPLFTQRRMSAMIVDGQARAEHTFSKRRRDEEREERVQTKSCKIPQEAQGSTMAPKERQQSATTARTATNIHFGPTYRWRSFTTHTRRRHFLGSALGNGKAWAQDRATWVFFVVHTRRHWVRQNGSWC</sequence>
<evidence type="ECO:0000313" key="3">
    <source>
        <dbReference type="Proteomes" id="UP000008062"/>
    </source>
</evidence>
<dbReference type="InParanoid" id="F9XQ91"/>
<evidence type="ECO:0000256" key="1">
    <source>
        <dbReference type="SAM" id="MobiDB-lite"/>
    </source>
</evidence>